<dbReference type="Gene3D" id="3.30.60.60">
    <property type="entry name" value="N-acetyl transferase-like"/>
    <property type="match status" value="1"/>
</dbReference>
<dbReference type="EC" id="2.3.1.48" evidence="3"/>
<evidence type="ECO:0000256" key="1">
    <source>
        <dbReference type="ARBA" id="ARBA00004123"/>
    </source>
</evidence>
<dbReference type="Pfam" id="PF01853">
    <property type="entry name" value="MOZ_SAS"/>
    <property type="match status" value="1"/>
</dbReference>
<evidence type="ECO:0000256" key="15">
    <source>
        <dbReference type="SAM" id="Coils"/>
    </source>
</evidence>
<dbReference type="Gene3D" id="1.10.10.10">
    <property type="entry name" value="Winged helix-like DNA-binding domain superfamily/Winged helix DNA-binding domain"/>
    <property type="match status" value="1"/>
</dbReference>
<evidence type="ECO:0000313" key="18">
    <source>
        <dbReference type="EMBL" id="EKD16164.1"/>
    </source>
</evidence>
<keyword evidence="7" id="KW-0862">Zinc</keyword>
<dbReference type="KEGG" id="mbe:MBM_05458"/>
<dbReference type="GO" id="GO:0008270">
    <property type="term" value="F:zinc ion binding"/>
    <property type="evidence" value="ECO:0007669"/>
    <property type="project" value="UniProtKB-KW"/>
</dbReference>
<organism evidence="18 19">
    <name type="scientific">Marssonina brunnea f. sp. multigermtubi (strain MB_m1)</name>
    <name type="common">Marssonina leaf spot fungus</name>
    <dbReference type="NCBI Taxonomy" id="1072389"/>
    <lineage>
        <taxon>Eukaryota</taxon>
        <taxon>Fungi</taxon>
        <taxon>Dikarya</taxon>
        <taxon>Ascomycota</taxon>
        <taxon>Pezizomycotina</taxon>
        <taxon>Leotiomycetes</taxon>
        <taxon>Helotiales</taxon>
        <taxon>Drepanopezizaceae</taxon>
        <taxon>Drepanopeziza</taxon>
    </lineage>
</organism>
<evidence type="ECO:0000256" key="2">
    <source>
        <dbReference type="ARBA" id="ARBA00010107"/>
    </source>
</evidence>
<keyword evidence="10" id="KW-0804">Transcription</keyword>
<evidence type="ECO:0000256" key="7">
    <source>
        <dbReference type="ARBA" id="ARBA00022833"/>
    </source>
</evidence>
<dbReference type="InterPro" id="IPR002717">
    <property type="entry name" value="HAT_MYST-type"/>
</dbReference>
<dbReference type="Gene3D" id="3.40.630.30">
    <property type="match status" value="1"/>
</dbReference>
<comment type="subcellular location">
    <subcellularLocation>
        <location evidence="1">Nucleus</location>
    </subcellularLocation>
</comment>
<keyword evidence="9" id="KW-0805">Transcription regulation</keyword>
<protein>
    <recommendedName>
        <fullName evidence="3">histone acetyltransferase</fullName>
        <ecNumber evidence="3">2.3.1.48</ecNumber>
    </recommendedName>
</protein>
<evidence type="ECO:0000313" key="19">
    <source>
        <dbReference type="Proteomes" id="UP000006753"/>
    </source>
</evidence>
<keyword evidence="12" id="KW-0012">Acyltransferase</keyword>
<reference evidence="18 19" key="1">
    <citation type="journal article" date="2012" name="BMC Genomics">
        <title>Sequencing the genome of Marssonina brunnea reveals fungus-poplar co-evolution.</title>
        <authorList>
            <person name="Zhu S."/>
            <person name="Cao Y.-Z."/>
            <person name="Jiang C."/>
            <person name="Tan B.-Y."/>
            <person name="Wang Z."/>
            <person name="Feng S."/>
            <person name="Zhang L."/>
            <person name="Su X.-H."/>
            <person name="Brejova B."/>
            <person name="Vinar T."/>
            <person name="Xu M."/>
            <person name="Wang M.-X."/>
            <person name="Zhang S.-G."/>
            <person name="Huang M.-R."/>
            <person name="Wu R."/>
            <person name="Zhou Y."/>
        </authorList>
    </citation>
    <scope>NUCLEOTIDE SEQUENCE [LARGE SCALE GENOMIC DNA]</scope>
    <source>
        <strain evidence="18 19">MB_m1</strain>
    </source>
</reference>
<keyword evidence="19" id="KW-1185">Reference proteome</keyword>
<dbReference type="OrthoDB" id="787137at2759"/>
<comment type="function">
    <text evidence="13">Catalytic component of the NuA4 histone acetyltransferase (HAT) complex which is involved in epigenetic transcriptional activation of selected genes principally by acetylation of nucleosomal histones H4, H3, H2B, H2A and H2A variant H2A.Z. Acetylates histone H4 to form H4K5ac, H4K8ac, H4K12ac and H4K16ac, histone H3 to form H3K14ac, and histone H2A to form H2AK4ac and H2AK7ac. The NuA4 complex is involved in the DNA damage response and is required for chromosome segregation. The NuA4 complex plays a direct role in repair of DNA double-strand breaks (DSBs) through homologous recombination. Recruitment to promoters depends on H3K4me. Also acetylates non-histone proteins. In addition to protein acetyltransferase, can use different acyl-CoA substrates, such as 2-hydroxyisobutanoyl-CoA (2-hydroxyisobutyryl-CoA) or (2E)-butenoyl-CoA (crotonyl-CoA), and is able to mediate protein 2-hydroxyisobutyrylation and crotonylation, respectively.</text>
</comment>
<dbReference type="PANTHER" id="PTHR10615:SF219">
    <property type="entry name" value="HISTONE ACETYLTRANSFERASE KAT5"/>
    <property type="match status" value="1"/>
</dbReference>
<dbReference type="AlphaFoldDB" id="K1XU74"/>
<keyword evidence="4" id="KW-0808">Transferase</keyword>
<keyword evidence="8" id="KW-0007">Acetylation</keyword>
<feature type="compositionally biased region" description="Basic residues" evidence="16">
    <location>
        <begin position="269"/>
        <end position="279"/>
    </location>
</feature>
<dbReference type="HOGENOM" id="CLU_398518_0_0_1"/>
<dbReference type="GO" id="GO:0005634">
    <property type="term" value="C:nucleus"/>
    <property type="evidence" value="ECO:0007669"/>
    <property type="project" value="UniProtKB-SubCell"/>
</dbReference>
<evidence type="ECO:0000256" key="6">
    <source>
        <dbReference type="ARBA" id="ARBA00022771"/>
    </source>
</evidence>
<evidence type="ECO:0000259" key="17">
    <source>
        <dbReference type="PROSITE" id="PS51726"/>
    </source>
</evidence>
<dbReference type="InterPro" id="IPR036388">
    <property type="entry name" value="WH-like_DNA-bd_sf"/>
</dbReference>
<feature type="compositionally biased region" description="Basic and acidic residues" evidence="16">
    <location>
        <begin position="326"/>
        <end position="345"/>
    </location>
</feature>
<gene>
    <name evidence="18" type="ORF">MBM_05458</name>
</gene>
<feature type="region of interest" description="Disordered" evidence="16">
    <location>
        <begin position="236"/>
        <end position="279"/>
    </location>
</feature>
<feature type="active site" description="Proton donor/acceptor" evidence="14">
    <location>
        <position position="561"/>
    </location>
</feature>
<dbReference type="InterPro" id="IPR016181">
    <property type="entry name" value="Acyl_CoA_acyltransferase"/>
</dbReference>
<feature type="region of interest" description="Disordered" evidence="16">
    <location>
        <begin position="302"/>
        <end position="345"/>
    </location>
</feature>
<feature type="compositionally biased region" description="Gly residues" evidence="16">
    <location>
        <begin position="134"/>
        <end position="144"/>
    </location>
</feature>
<feature type="compositionally biased region" description="Basic and acidic residues" evidence="16">
    <location>
        <begin position="118"/>
        <end position="129"/>
    </location>
</feature>
<dbReference type="SUPFAM" id="SSF55729">
    <property type="entry name" value="Acyl-CoA N-acyltransferases (Nat)"/>
    <property type="match status" value="1"/>
</dbReference>
<comment type="similarity">
    <text evidence="2">Belongs to the MYST (SAS/MOZ) family.</text>
</comment>
<proteinExistence type="inferred from homology"/>
<dbReference type="GO" id="GO:0046972">
    <property type="term" value="F:histone H4K16 acetyltransferase activity"/>
    <property type="evidence" value="ECO:0007669"/>
    <property type="project" value="TreeGrafter"/>
</dbReference>
<name>K1XU74_MARBU</name>
<keyword evidence="11" id="KW-0539">Nucleus</keyword>
<feature type="domain" description="MYST-type HAT" evidence="17">
    <location>
        <begin position="346"/>
        <end position="646"/>
    </location>
</feature>
<evidence type="ECO:0000256" key="14">
    <source>
        <dbReference type="PIRSR" id="PIRSR602717-51"/>
    </source>
</evidence>
<dbReference type="GO" id="GO:0035267">
    <property type="term" value="C:NuA4 histone acetyltransferase complex"/>
    <property type="evidence" value="ECO:0007669"/>
    <property type="project" value="TreeGrafter"/>
</dbReference>
<keyword evidence="15" id="KW-0175">Coiled coil</keyword>
<sequence length="691" mass="76334">MGEEVASGRATAKREGTVDVTTTTTTTPLRPPQQQQQQPHEIPPRGTSGLRRQRQLSERGQAALKEKEKEIEERERRRTQRVSSAQRSLKAASVLSDTAIAITKTTGRSRGAWPAGEKTVDLRTGRRGLEGVVQEGGSGSGSGRGKVPAQAQAQAQAQAPTHFPRRSPEPHPQPKRYVLKFKRQLLEQAQRKEDAERDRVRQLLGRQWEDAVCASTLVREVDLEMVPALEGPLQLRSGRPRGLRSGGVPELSNGGHSKGGGDAAAAGHRAGRPRGRKGSVVKLDEPRLVKRPVEEMNGIAEETAIEVDPRHPEPEPEPPQVKKPRKMELELRIDDKSTKDDKDADGLERNIDNVIFGDVTFKSWYPSWYPKEIIGEKALTVGPSDKGGIVVSELYVCRRCFGYAKVLVEWVRHCRCCEKGIPGKKVYVHGGWREEGAVRGATGDWSVWEVDGGVETLFCQKLSLFAKLFLDNKSVFFDVSGFNYFLLVYTPPANSPHVTNPNSPPSPQITGFFSKEKMSWDNNNLACILIFPPWQRKGLGALLMGVSYAIARREGIMGGPEKPISELGRKGYKRFWGAEVARWILTRPESGRKGGKGGGKIRKPEVVGIEVISRETWIAAEDCLGVLRDMGVVERIDREAVRAWCERLGVSLQPVVGEDGFVPGYAERIEVDAETGEGMEGVEGEEEEMGD</sequence>
<evidence type="ECO:0000256" key="12">
    <source>
        <dbReference type="ARBA" id="ARBA00023315"/>
    </source>
</evidence>
<dbReference type="InterPro" id="IPR050603">
    <property type="entry name" value="MYST_HAT"/>
</dbReference>
<feature type="compositionally biased region" description="Low complexity" evidence="16">
    <location>
        <begin position="21"/>
        <end position="39"/>
    </location>
</feature>
<dbReference type="EMBL" id="JH921439">
    <property type="protein sequence ID" value="EKD16164.1"/>
    <property type="molecule type" value="Genomic_DNA"/>
</dbReference>
<feature type="compositionally biased region" description="Low complexity" evidence="16">
    <location>
        <begin position="149"/>
        <end position="159"/>
    </location>
</feature>
<evidence type="ECO:0000256" key="13">
    <source>
        <dbReference type="ARBA" id="ARBA00045805"/>
    </source>
</evidence>
<dbReference type="PROSITE" id="PS51726">
    <property type="entry name" value="MYST_HAT"/>
    <property type="match status" value="1"/>
</dbReference>
<dbReference type="PANTHER" id="PTHR10615">
    <property type="entry name" value="HISTONE ACETYLTRANSFERASE"/>
    <property type="match status" value="1"/>
</dbReference>
<dbReference type="STRING" id="1072389.K1XU74"/>
<feature type="compositionally biased region" description="Basic and acidic residues" evidence="16">
    <location>
        <begin position="64"/>
        <end position="76"/>
    </location>
</feature>
<keyword evidence="5" id="KW-0479">Metal-binding</keyword>
<evidence type="ECO:0000256" key="4">
    <source>
        <dbReference type="ARBA" id="ARBA00022679"/>
    </source>
</evidence>
<dbReference type="GO" id="GO:0006355">
    <property type="term" value="P:regulation of DNA-templated transcription"/>
    <property type="evidence" value="ECO:0007669"/>
    <property type="project" value="InterPro"/>
</dbReference>
<feature type="region of interest" description="Disordered" evidence="16">
    <location>
        <begin position="1"/>
        <end position="178"/>
    </location>
</feature>
<dbReference type="InParanoid" id="K1XU74"/>
<dbReference type="Pfam" id="PF17772">
    <property type="entry name" value="zf-MYST"/>
    <property type="match status" value="1"/>
</dbReference>
<accession>K1XU74</accession>
<dbReference type="InterPro" id="IPR040706">
    <property type="entry name" value="Zf-MYST"/>
</dbReference>
<evidence type="ECO:0000256" key="8">
    <source>
        <dbReference type="ARBA" id="ARBA00022990"/>
    </source>
</evidence>
<evidence type="ECO:0000256" key="9">
    <source>
        <dbReference type="ARBA" id="ARBA00023015"/>
    </source>
</evidence>
<evidence type="ECO:0000256" key="3">
    <source>
        <dbReference type="ARBA" id="ARBA00013184"/>
    </source>
</evidence>
<keyword evidence="6" id="KW-0863">Zinc-finger</keyword>
<dbReference type="eggNOG" id="KOG2747">
    <property type="taxonomic scope" value="Eukaryota"/>
</dbReference>
<feature type="coiled-coil region" evidence="15">
    <location>
        <begin position="178"/>
        <end position="206"/>
    </location>
</feature>
<evidence type="ECO:0000256" key="16">
    <source>
        <dbReference type="SAM" id="MobiDB-lite"/>
    </source>
</evidence>
<evidence type="ECO:0000256" key="5">
    <source>
        <dbReference type="ARBA" id="ARBA00022723"/>
    </source>
</evidence>
<evidence type="ECO:0000256" key="10">
    <source>
        <dbReference type="ARBA" id="ARBA00023163"/>
    </source>
</evidence>
<dbReference type="Proteomes" id="UP000006753">
    <property type="component" value="Unassembled WGS sequence"/>
</dbReference>
<evidence type="ECO:0000256" key="11">
    <source>
        <dbReference type="ARBA" id="ARBA00023242"/>
    </source>
</evidence>